<evidence type="ECO:0000313" key="3">
    <source>
        <dbReference type="Proteomes" id="UP001189429"/>
    </source>
</evidence>
<comment type="caution">
    <text evidence="2">The sequence shown here is derived from an EMBL/GenBank/DDBJ whole genome shotgun (WGS) entry which is preliminary data.</text>
</comment>
<proteinExistence type="predicted"/>
<name>A0ABN9TYD4_9DINO</name>
<dbReference type="Proteomes" id="UP001189429">
    <property type="component" value="Unassembled WGS sequence"/>
</dbReference>
<evidence type="ECO:0000256" key="1">
    <source>
        <dbReference type="SAM" id="MobiDB-lite"/>
    </source>
</evidence>
<keyword evidence="3" id="KW-1185">Reference proteome</keyword>
<protein>
    <submittedName>
        <fullName evidence="2">Uncharacterized protein</fullName>
    </submittedName>
</protein>
<gene>
    <name evidence="2" type="ORF">PCOR1329_LOCUS43233</name>
</gene>
<feature type="region of interest" description="Disordered" evidence="1">
    <location>
        <begin position="58"/>
        <end position="77"/>
    </location>
</feature>
<reference evidence="2" key="1">
    <citation type="submission" date="2023-10" db="EMBL/GenBank/DDBJ databases">
        <authorList>
            <person name="Chen Y."/>
            <person name="Shah S."/>
            <person name="Dougan E. K."/>
            <person name="Thang M."/>
            <person name="Chan C."/>
        </authorList>
    </citation>
    <scope>NUCLEOTIDE SEQUENCE [LARGE SCALE GENOMIC DNA]</scope>
</reference>
<organism evidence="2 3">
    <name type="scientific">Prorocentrum cordatum</name>
    <dbReference type="NCBI Taxonomy" id="2364126"/>
    <lineage>
        <taxon>Eukaryota</taxon>
        <taxon>Sar</taxon>
        <taxon>Alveolata</taxon>
        <taxon>Dinophyceae</taxon>
        <taxon>Prorocentrales</taxon>
        <taxon>Prorocentraceae</taxon>
        <taxon>Prorocentrum</taxon>
    </lineage>
</organism>
<evidence type="ECO:0000313" key="2">
    <source>
        <dbReference type="EMBL" id="CAK0850956.1"/>
    </source>
</evidence>
<dbReference type="EMBL" id="CAUYUJ010015193">
    <property type="protein sequence ID" value="CAK0850956.1"/>
    <property type="molecule type" value="Genomic_DNA"/>
</dbReference>
<feature type="compositionally biased region" description="Low complexity" evidence="1">
    <location>
        <begin position="61"/>
        <end position="77"/>
    </location>
</feature>
<accession>A0ABN9TYD4</accession>
<sequence length="106" mass="11512">MAQAQAHGGLGRSPTFFVGGAQQRKNLNDFQKREQQLAEAYFQNKPLCFRGRGYQKTHPVKAASGAPGAKGAPAFGGRARGLHRCVADRGLRHRCIRTPEQAPEAV</sequence>